<keyword evidence="2" id="KW-1185">Reference proteome</keyword>
<gene>
    <name evidence="1" type="ORF">BC936DRAFT_138142</name>
</gene>
<proteinExistence type="predicted"/>
<name>A0A433CVN0_9FUNG</name>
<sequence>MTKASTSLLLISSVRYFASRIEKTRSTPMETPTQGMRKLASPFLFFPENMPTNSSYRPPAAIDPTPTVDSSSSSVSFLVVGRLPSASSEGVGWRREKEMVGM</sequence>
<dbReference type="Proteomes" id="UP000268093">
    <property type="component" value="Unassembled WGS sequence"/>
</dbReference>
<accession>A0A433CVN0</accession>
<evidence type="ECO:0000313" key="2">
    <source>
        <dbReference type="Proteomes" id="UP000268093"/>
    </source>
</evidence>
<comment type="caution">
    <text evidence="1">The sequence shown here is derived from an EMBL/GenBank/DDBJ whole genome shotgun (WGS) entry which is preliminary data.</text>
</comment>
<evidence type="ECO:0000313" key="1">
    <source>
        <dbReference type="EMBL" id="RUP42748.1"/>
    </source>
</evidence>
<reference evidence="1 2" key="1">
    <citation type="journal article" date="2018" name="New Phytol.">
        <title>Phylogenomics of Endogonaceae and evolution of mycorrhizas within Mucoromycota.</title>
        <authorList>
            <person name="Chang Y."/>
            <person name="Desiro A."/>
            <person name="Na H."/>
            <person name="Sandor L."/>
            <person name="Lipzen A."/>
            <person name="Clum A."/>
            <person name="Barry K."/>
            <person name="Grigoriev I.V."/>
            <person name="Martin F.M."/>
            <person name="Stajich J.E."/>
            <person name="Smith M.E."/>
            <person name="Bonito G."/>
            <person name="Spatafora J.W."/>
        </authorList>
    </citation>
    <scope>NUCLEOTIDE SEQUENCE [LARGE SCALE GENOMIC DNA]</scope>
    <source>
        <strain evidence="1 2">GMNB39</strain>
    </source>
</reference>
<dbReference type="AlphaFoldDB" id="A0A433CVN0"/>
<dbReference type="EMBL" id="RBNI01012536">
    <property type="protein sequence ID" value="RUP42748.1"/>
    <property type="molecule type" value="Genomic_DNA"/>
</dbReference>
<organism evidence="1 2">
    <name type="scientific">Jimgerdemannia flammicorona</name>
    <dbReference type="NCBI Taxonomy" id="994334"/>
    <lineage>
        <taxon>Eukaryota</taxon>
        <taxon>Fungi</taxon>
        <taxon>Fungi incertae sedis</taxon>
        <taxon>Mucoromycota</taxon>
        <taxon>Mucoromycotina</taxon>
        <taxon>Endogonomycetes</taxon>
        <taxon>Endogonales</taxon>
        <taxon>Endogonaceae</taxon>
        <taxon>Jimgerdemannia</taxon>
    </lineage>
</organism>
<protein>
    <submittedName>
        <fullName evidence="1">Uncharacterized protein</fullName>
    </submittedName>
</protein>